<dbReference type="AlphaFoldDB" id="A0A6C0AIF0"/>
<accession>A0A6C0AIF0</accession>
<organism evidence="1">
    <name type="scientific">viral metagenome</name>
    <dbReference type="NCBI Taxonomy" id="1070528"/>
    <lineage>
        <taxon>unclassified sequences</taxon>
        <taxon>metagenomes</taxon>
        <taxon>organismal metagenomes</taxon>
    </lineage>
</organism>
<evidence type="ECO:0000313" key="1">
    <source>
        <dbReference type="EMBL" id="QHS79549.1"/>
    </source>
</evidence>
<name>A0A6C0AIF0_9ZZZZ</name>
<proteinExistence type="predicted"/>
<reference evidence="1" key="1">
    <citation type="journal article" date="2020" name="Nature">
        <title>Giant virus diversity and host interactions through global metagenomics.</title>
        <authorList>
            <person name="Schulz F."/>
            <person name="Roux S."/>
            <person name="Paez-Espino D."/>
            <person name="Jungbluth S."/>
            <person name="Walsh D.A."/>
            <person name="Denef V.J."/>
            <person name="McMahon K.D."/>
            <person name="Konstantinidis K.T."/>
            <person name="Eloe-Fadrosh E.A."/>
            <person name="Kyrpides N.C."/>
            <person name="Woyke T."/>
        </authorList>
    </citation>
    <scope>NUCLEOTIDE SEQUENCE</scope>
    <source>
        <strain evidence="1">GVMAG-S-1035237-23</strain>
    </source>
</reference>
<evidence type="ECO:0008006" key="2">
    <source>
        <dbReference type="Google" id="ProtNLM"/>
    </source>
</evidence>
<protein>
    <recommendedName>
        <fullName evidence="2">MYM-type domain-containing protein</fullName>
    </recommendedName>
</protein>
<dbReference type="EMBL" id="MN740647">
    <property type="protein sequence ID" value="QHS79549.1"/>
    <property type="molecule type" value="Genomic_DNA"/>
</dbReference>
<sequence length="247" mass="28096">MPPRKAKAVVKSQPIDETPVVFFLKVSESADDNIIPAGDTTSYSDILNAVEKNIERFDTELLKTVLAKVSTERYSPQTACFWCAHTFNWVPCILPISYDVYNNIYSCEGNFCSPECSLAYLYADNKVPDSSKWNRHALLTHLYADMYKSRTLSPAPPRSILRLFGGPLDIEQFRDYVSGENYIVLSEIHPIRLLFPSMNVQGPLRDIKKYVSLSNDVVEKASEQLRLKRSKPMNVNVPTLDMCMKRS</sequence>